<dbReference type="Proteomes" id="UP000324800">
    <property type="component" value="Unassembled WGS sequence"/>
</dbReference>
<gene>
    <name evidence="1" type="ORF">EZS28_043377</name>
</gene>
<evidence type="ECO:0000313" key="1">
    <source>
        <dbReference type="EMBL" id="KAA6361095.1"/>
    </source>
</evidence>
<dbReference type="AlphaFoldDB" id="A0A5J4TUL1"/>
<comment type="caution">
    <text evidence="1">The sequence shown here is derived from an EMBL/GenBank/DDBJ whole genome shotgun (WGS) entry which is preliminary data.</text>
</comment>
<dbReference type="EMBL" id="SNRW01026026">
    <property type="protein sequence ID" value="KAA6361095.1"/>
    <property type="molecule type" value="Genomic_DNA"/>
</dbReference>
<accession>A0A5J4TUL1</accession>
<reference evidence="1 2" key="1">
    <citation type="submission" date="2019-03" db="EMBL/GenBank/DDBJ databases">
        <title>Single cell metagenomics reveals metabolic interactions within the superorganism composed of flagellate Streblomastix strix and complex community of Bacteroidetes bacteria on its surface.</title>
        <authorList>
            <person name="Treitli S.C."/>
            <person name="Kolisko M."/>
            <person name="Husnik F."/>
            <person name="Keeling P."/>
            <person name="Hampl V."/>
        </authorList>
    </citation>
    <scope>NUCLEOTIDE SEQUENCE [LARGE SCALE GENOMIC DNA]</scope>
    <source>
        <strain evidence="1">ST1C</strain>
    </source>
</reference>
<name>A0A5J4TUL1_9EUKA</name>
<organism evidence="1 2">
    <name type="scientific">Streblomastix strix</name>
    <dbReference type="NCBI Taxonomy" id="222440"/>
    <lineage>
        <taxon>Eukaryota</taxon>
        <taxon>Metamonada</taxon>
        <taxon>Preaxostyla</taxon>
        <taxon>Oxymonadida</taxon>
        <taxon>Streblomastigidae</taxon>
        <taxon>Streblomastix</taxon>
    </lineage>
</organism>
<evidence type="ECO:0000313" key="2">
    <source>
        <dbReference type="Proteomes" id="UP000324800"/>
    </source>
</evidence>
<feature type="non-terminal residue" evidence="1">
    <location>
        <position position="19"/>
    </location>
</feature>
<sequence>MQIYNREKKKSQYVPAHTG</sequence>
<proteinExistence type="predicted"/>
<protein>
    <submittedName>
        <fullName evidence="1">Uncharacterized protein</fullName>
    </submittedName>
</protein>